<sequence length="477" mass="51538">MSASKRRPILPLRRWLALALATTFFVPVVITGIVVYHVLGGPLEPLSTATEQIGRGTTRWHDPAWQDATRSDLAAMGIDFVLVEDGREVYRSTPDPLAGDGGQVRERWVERVAYPGTPRRVAYIYSDSGVGWNGQDGGPPEARFLAVPIVGLISLLLTLAGIGWFLGRTVVRPLAATSQAARQVAAGDLDVRLPSSRVREVAEVNAAFESMSAELRASLRQQAEFEHERRLFIGAVVHDLRTPLFALRGYLEGLEKGLDDTPEKRARYIAVAQEKAATLERLIGDLFDFTRLEYLEQTPNPEPLDLGALLDRLVEGFRPQADTKGVQLTLTIPPEPCWVQGDTHLLTRALSNLLDNALRYTPSGGQVRVACRTEPSGVIFTIADTGPGIPAHDLPNLFAPLYRGETSRNRRTGGAGLGLTIARRILLAHGGDLSAGNGQAGGAVFTGRLPHPTRDPRQPTAPVTLATSPGDSAATDG</sequence>
<evidence type="ECO:0000256" key="1">
    <source>
        <dbReference type="ARBA" id="ARBA00000085"/>
    </source>
</evidence>
<dbReference type="InterPro" id="IPR036097">
    <property type="entry name" value="HisK_dim/P_sf"/>
</dbReference>
<proteinExistence type="predicted"/>
<dbReference type="SMART" id="SM00304">
    <property type="entry name" value="HAMP"/>
    <property type="match status" value="1"/>
</dbReference>
<dbReference type="SUPFAM" id="SSF47384">
    <property type="entry name" value="Homodimeric domain of signal transducing histidine kinase"/>
    <property type="match status" value="1"/>
</dbReference>
<dbReference type="Gene3D" id="3.30.565.10">
    <property type="entry name" value="Histidine kinase-like ATPase, C-terminal domain"/>
    <property type="match status" value="1"/>
</dbReference>
<dbReference type="SMART" id="SM00387">
    <property type="entry name" value="HATPase_c"/>
    <property type="match status" value="1"/>
</dbReference>
<dbReference type="GO" id="GO:0000155">
    <property type="term" value="F:phosphorelay sensor kinase activity"/>
    <property type="evidence" value="ECO:0007669"/>
    <property type="project" value="InterPro"/>
</dbReference>
<dbReference type="PANTHER" id="PTHR45436">
    <property type="entry name" value="SENSOR HISTIDINE KINASE YKOH"/>
    <property type="match status" value="1"/>
</dbReference>
<feature type="domain" description="Histidine kinase" evidence="13">
    <location>
        <begin position="235"/>
        <end position="453"/>
    </location>
</feature>
<keyword evidence="9" id="KW-0902">Two-component regulatory system</keyword>
<evidence type="ECO:0000256" key="8">
    <source>
        <dbReference type="ARBA" id="ARBA00022989"/>
    </source>
</evidence>
<evidence type="ECO:0000256" key="3">
    <source>
        <dbReference type="ARBA" id="ARBA00012438"/>
    </source>
</evidence>
<reference evidence="16" key="1">
    <citation type="submission" date="2009-11" db="EMBL/GenBank/DDBJ databases">
        <title>The complete chromosome 1 of Sphaerobacter thermophilus DSM 20745.</title>
        <authorList>
            <person name="Lucas S."/>
            <person name="Copeland A."/>
            <person name="Lapidus A."/>
            <person name="Glavina del Rio T."/>
            <person name="Dalin E."/>
            <person name="Tice H."/>
            <person name="Bruce D."/>
            <person name="Goodwin L."/>
            <person name="Pitluck S."/>
            <person name="Kyrpides N."/>
            <person name="Mavromatis K."/>
            <person name="Ivanova N."/>
            <person name="Mikhailova N."/>
            <person name="LaButti K.M."/>
            <person name="Clum A."/>
            <person name="Sun H.I."/>
            <person name="Brettin T."/>
            <person name="Detter J.C."/>
            <person name="Han C."/>
            <person name="Larimer F."/>
            <person name="Land M."/>
            <person name="Hauser L."/>
            <person name="Markowitz V."/>
            <person name="Cheng J.F."/>
            <person name="Hugenholtz P."/>
            <person name="Woyke T."/>
            <person name="Wu D."/>
            <person name="Steenblock K."/>
            <person name="Schneider S."/>
            <person name="Pukall R."/>
            <person name="Goeker M."/>
            <person name="Klenk H.P."/>
            <person name="Eisen J.A."/>
        </authorList>
    </citation>
    <scope>NUCLEOTIDE SEQUENCE [LARGE SCALE GENOMIC DNA]</scope>
    <source>
        <strain evidence="16">ATCC 49802 / DSM 20745 / S 6022</strain>
    </source>
</reference>
<dbReference type="CDD" id="cd00082">
    <property type="entry name" value="HisKA"/>
    <property type="match status" value="1"/>
</dbReference>
<evidence type="ECO:0000256" key="5">
    <source>
        <dbReference type="ARBA" id="ARBA00022679"/>
    </source>
</evidence>
<keyword evidence="8 12" id="KW-1133">Transmembrane helix</keyword>
<evidence type="ECO:0000256" key="9">
    <source>
        <dbReference type="ARBA" id="ARBA00023012"/>
    </source>
</evidence>
<gene>
    <name evidence="15" type="ordered locus">Sthe_0181</name>
</gene>
<evidence type="ECO:0000256" key="10">
    <source>
        <dbReference type="ARBA" id="ARBA00023136"/>
    </source>
</evidence>
<dbReference type="SMART" id="SM00388">
    <property type="entry name" value="HisKA"/>
    <property type="match status" value="1"/>
</dbReference>
<evidence type="ECO:0000256" key="6">
    <source>
        <dbReference type="ARBA" id="ARBA00022692"/>
    </source>
</evidence>
<name>D1C682_SPHTD</name>
<dbReference type="CDD" id="cd00075">
    <property type="entry name" value="HATPase"/>
    <property type="match status" value="1"/>
</dbReference>
<dbReference type="eggNOG" id="COG5002">
    <property type="taxonomic scope" value="Bacteria"/>
</dbReference>
<dbReference type="InterPro" id="IPR004358">
    <property type="entry name" value="Sig_transdc_His_kin-like_C"/>
</dbReference>
<evidence type="ECO:0000259" key="14">
    <source>
        <dbReference type="PROSITE" id="PS50885"/>
    </source>
</evidence>
<evidence type="ECO:0000256" key="4">
    <source>
        <dbReference type="ARBA" id="ARBA00022553"/>
    </source>
</evidence>
<keyword evidence="4" id="KW-0597">Phosphoprotein</keyword>
<dbReference type="FunFam" id="3.30.565.10:FF:000006">
    <property type="entry name" value="Sensor histidine kinase WalK"/>
    <property type="match status" value="1"/>
</dbReference>
<dbReference type="RefSeq" id="WP_012870668.1">
    <property type="nucleotide sequence ID" value="NC_013523.1"/>
</dbReference>
<dbReference type="InterPro" id="IPR005467">
    <property type="entry name" value="His_kinase_dom"/>
</dbReference>
<dbReference type="Gene3D" id="1.10.287.130">
    <property type="match status" value="1"/>
</dbReference>
<feature type="transmembrane region" description="Helical" evidence="12">
    <location>
        <begin position="15"/>
        <end position="39"/>
    </location>
</feature>
<comment type="catalytic activity">
    <reaction evidence="1">
        <text>ATP + protein L-histidine = ADP + protein N-phospho-L-histidine.</text>
        <dbReference type="EC" id="2.7.13.3"/>
    </reaction>
</comment>
<dbReference type="KEGG" id="sti:Sthe_0181"/>
<dbReference type="Pfam" id="PF02518">
    <property type="entry name" value="HATPase_c"/>
    <property type="match status" value="1"/>
</dbReference>
<dbReference type="InterPro" id="IPR003594">
    <property type="entry name" value="HATPase_dom"/>
</dbReference>
<dbReference type="OrthoDB" id="9800372at2"/>
<feature type="region of interest" description="Disordered" evidence="11">
    <location>
        <begin position="443"/>
        <end position="477"/>
    </location>
</feature>
<dbReference type="InterPro" id="IPR003660">
    <property type="entry name" value="HAMP_dom"/>
</dbReference>
<protein>
    <recommendedName>
        <fullName evidence="3">histidine kinase</fullName>
        <ecNumber evidence="3">2.7.13.3</ecNumber>
    </recommendedName>
</protein>
<reference evidence="15 16" key="2">
    <citation type="journal article" date="2010" name="Stand. Genomic Sci.">
        <title>Complete genome sequence of Desulfohalobium retbaense type strain (HR(100)).</title>
        <authorList>
            <person name="Spring S."/>
            <person name="Nolan M."/>
            <person name="Lapidus A."/>
            <person name="Glavina Del Rio T."/>
            <person name="Copeland A."/>
            <person name="Tice H."/>
            <person name="Cheng J.F."/>
            <person name="Lucas S."/>
            <person name="Land M."/>
            <person name="Chen F."/>
            <person name="Bruce D."/>
            <person name="Goodwin L."/>
            <person name="Pitluck S."/>
            <person name="Ivanova N."/>
            <person name="Mavromatis K."/>
            <person name="Mikhailova N."/>
            <person name="Pati A."/>
            <person name="Chen A."/>
            <person name="Palaniappan K."/>
            <person name="Hauser L."/>
            <person name="Chang Y.J."/>
            <person name="Jeffries C.D."/>
            <person name="Munk C."/>
            <person name="Kiss H."/>
            <person name="Chain P."/>
            <person name="Han C."/>
            <person name="Brettin T."/>
            <person name="Detter J.C."/>
            <person name="Schuler E."/>
            <person name="Goker M."/>
            <person name="Rohde M."/>
            <person name="Bristow J."/>
            <person name="Eisen J.A."/>
            <person name="Markowitz V."/>
            <person name="Hugenholtz P."/>
            <person name="Kyrpides N.C."/>
            <person name="Klenk H.P."/>
        </authorList>
    </citation>
    <scope>NUCLEOTIDE SEQUENCE [LARGE SCALE GENOMIC DNA]</scope>
    <source>
        <strain evidence="16">ATCC 49802 / DSM 20745 / S 6022</strain>
    </source>
</reference>
<dbReference type="CDD" id="cd06225">
    <property type="entry name" value="HAMP"/>
    <property type="match status" value="1"/>
</dbReference>
<dbReference type="Gene3D" id="6.10.340.10">
    <property type="match status" value="1"/>
</dbReference>
<keyword evidence="16" id="KW-1185">Reference proteome</keyword>
<dbReference type="InterPro" id="IPR003661">
    <property type="entry name" value="HisK_dim/P_dom"/>
</dbReference>
<dbReference type="SUPFAM" id="SSF55874">
    <property type="entry name" value="ATPase domain of HSP90 chaperone/DNA topoisomerase II/histidine kinase"/>
    <property type="match status" value="1"/>
</dbReference>
<dbReference type="Pfam" id="PF00512">
    <property type="entry name" value="HisKA"/>
    <property type="match status" value="1"/>
</dbReference>
<evidence type="ECO:0000313" key="16">
    <source>
        <dbReference type="Proteomes" id="UP000002027"/>
    </source>
</evidence>
<dbReference type="InterPro" id="IPR036890">
    <property type="entry name" value="HATPase_C_sf"/>
</dbReference>
<keyword evidence="5 15" id="KW-0808">Transferase</keyword>
<evidence type="ECO:0000259" key="13">
    <source>
        <dbReference type="PROSITE" id="PS50109"/>
    </source>
</evidence>
<dbReference type="InParanoid" id="D1C682"/>
<accession>D1C682</accession>
<dbReference type="PRINTS" id="PR00344">
    <property type="entry name" value="BCTRLSENSOR"/>
</dbReference>
<evidence type="ECO:0000313" key="15">
    <source>
        <dbReference type="EMBL" id="ACZ37620.1"/>
    </source>
</evidence>
<dbReference type="Pfam" id="PF00672">
    <property type="entry name" value="HAMP"/>
    <property type="match status" value="1"/>
</dbReference>
<dbReference type="PROSITE" id="PS50885">
    <property type="entry name" value="HAMP"/>
    <property type="match status" value="1"/>
</dbReference>
<comment type="subcellular location">
    <subcellularLocation>
        <location evidence="2">Membrane</location>
    </subcellularLocation>
</comment>
<dbReference type="EMBL" id="CP001823">
    <property type="protein sequence ID" value="ACZ37620.1"/>
    <property type="molecule type" value="Genomic_DNA"/>
</dbReference>
<dbReference type="AlphaFoldDB" id="D1C682"/>
<dbReference type="eggNOG" id="COG5000">
    <property type="taxonomic scope" value="Bacteria"/>
</dbReference>
<feature type="transmembrane region" description="Helical" evidence="12">
    <location>
        <begin position="144"/>
        <end position="166"/>
    </location>
</feature>
<dbReference type="SUPFAM" id="SSF158472">
    <property type="entry name" value="HAMP domain-like"/>
    <property type="match status" value="1"/>
</dbReference>
<dbReference type="PROSITE" id="PS50109">
    <property type="entry name" value="HIS_KIN"/>
    <property type="match status" value="1"/>
</dbReference>
<keyword evidence="7 15" id="KW-0418">Kinase</keyword>
<dbReference type="InterPro" id="IPR050428">
    <property type="entry name" value="TCS_sensor_his_kinase"/>
</dbReference>
<feature type="domain" description="HAMP" evidence="14">
    <location>
        <begin position="168"/>
        <end position="220"/>
    </location>
</feature>
<dbReference type="GO" id="GO:0005886">
    <property type="term" value="C:plasma membrane"/>
    <property type="evidence" value="ECO:0007669"/>
    <property type="project" value="TreeGrafter"/>
</dbReference>
<dbReference type="PANTHER" id="PTHR45436:SF5">
    <property type="entry name" value="SENSOR HISTIDINE KINASE TRCS"/>
    <property type="match status" value="1"/>
</dbReference>
<keyword evidence="6 12" id="KW-0812">Transmembrane</keyword>
<dbReference type="STRING" id="479434.Sthe_0181"/>
<dbReference type="Proteomes" id="UP000002027">
    <property type="component" value="Chromosome 1"/>
</dbReference>
<dbReference type="HOGENOM" id="CLU_000445_89_6_0"/>
<evidence type="ECO:0000256" key="12">
    <source>
        <dbReference type="SAM" id="Phobius"/>
    </source>
</evidence>
<organism evidence="15 16">
    <name type="scientific">Sphaerobacter thermophilus (strain ATCC 49802 / DSM 20745 / KCCM 41009 / NCIMB 13125 / S 6022)</name>
    <dbReference type="NCBI Taxonomy" id="479434"/>
    <lineage>
        <taxon>Bacteria</taxon>
        <taxon>Pseudomonadati</taxon>
        <taxon>Thermomicrobiota</taxon>
        <taxon>Thermomicrobia</taxon>
        <taxon>Sphaerobacterales</taxon>
        <taxon>Sphaerobacterineae</taxon>
        <taxon>Sphaerobacteraceae</taxon>
        <taxon>Sphaerobacter</taxon>
    </lineage>
</organism>
<evidence type="ECO:0000256" key="2">
    <source>
        <dbReference type="ARBA" id="ARBA00004370"/>
    </source>
</evidence>
<keyword evidence="10 12" id="KW-0472">Membrane</keyword>
<evidence type="ECO:0000256" key="11">
    <source>
        <dbReference type="SAM" id="MobiDB-lite"/>
    </source>
</evidence>
<evidence type="ECO:0000256" key="7">
    <source>
        <dbReference type="ARBA" id="ARBA00022777"/>
    </source>
</evidence>
<dbReference type="EC" id="2.7.13.3" evidence="3"/>